<dbReference type="InterPro" id="IPR015424">
    <property type="entry name" value="PyrdxlP-dep_Trfase"/>
</dbReference>
<dbReference type="InterPro" id="IPR004839">
    <property type="entry name" value="Aminotransferase_I/II_large"/>
</dbReference>
<proteinExistence type="predicted"/>
<dbReference type="Pfam" id="PF00155">
    <property type="entry name" value="Aminotran_1_2"/>
    <property type="match status" value="1"/>
</dbReference>
<evidence type="ECO:0000313" key="11">
    <source>
        <dbReference type="EMBL" id="PWK56965.1"/>
    </source>
</evidence>
<evidence type="ECO:0000256" key="4">
    <source>
        <dbReference type="ARBA" id="ARBA00012285"/>
    </source>
</evidence>
<dbReference type="UniPathway" id="UPA00148"/>
<comment type="cofactor">
    <cofactor evidence="1">
        <name>pyridoxal 5'-phosphate</name>
        <dbReference type="ChEBI" id="CHEBI:597326"/>
    </cofactor>
</comment>
<feature type="domain" description="Aminotransferase class I/classII large" evidence="10">
    <location>
        <begin position="61"/>
        <end position="305"/>
    </location>
</feature>
<name>A0A316G9T1_9RHOB</name>
<dbReference type="EC" id="4.1.1.81" evidence="4"/>
<evidence type="ECO:0000256" key="6">
    <source>
        <dbReference type="ARBA" id="ARBA00022898"/>
    </source>
</evidence>
<dbReference type="PANTHER" id="PTHR42885">
    <property type="entry name" value="HISTIDINOL-PHOSPHATE AMINOTRANSFERASE-RELATED"/>
    <property type="match status" value="1"/>
</dbReference>
<dbReference type="Proteomes" id="UP000245390">
    <property type="component" value="Unassembled WGS sequence"/>
</dbReference>
<evidence type="ECO:0000256" key="5">
    <source>
        <dbReference type="ARBA" id="ARBA00022573"/>
    </source>
</evidence>
<reference evidence="11 12" key="1">
    <citation type="submission" date="2018-05" db="EMBL/GenBank/DDBJ databases">
        <title>Genomic Encyclopedia of Type Strains, Phase IV (KMG-IV): sequencing the most valuable type-strain genomes for metagenomic binning, comparative biology and taxonomic classification.</title>
        <authorList>
            <person name="Goeker M."/>
        </authorList>
    </citation>
    <scope>NUCLEOTIDE SEQUENCE [LARGE SCALE GENOMIC DNA]</scope>
    <source>
        <strain evidence="11 12">DSM 103371</strain>
    </source>
</reference>
<dbReference type="OrthoDB" id="9799304at2"/>
<accession>A0A316G9T1</accession>
<dbReference type="RefSeq" id="WP_109758721.1">
    <property type="nucleotide sequence ID" value="NZ_CP034588.1"/>
</dbReference>
<dbReference type="PROSITE" id="PS00105">
    <property type="entry name" value="AA_TRANSFER_CLASS_1"/>
    <property type="match status" value="1"/>
</dbReference>
<dbReference type="AlphaFoldDB" id="A0A316G9T1"/>
<dbReference type="InterPro" id="IPR015422">
    <property type="entry name" value="PyrdxlP-dep_Trfase_small"/>
</dbReference>
<dbReference type="EMBL" id="QGGV01000003">
    <property type="protein sequence ID" value="PWK56965.1"/>
    <property type="molecule type" value="Genomic_DNA"/>
</dbReference>
<sequence length="319" mass="33665">MRDHGGNLDAAMARWGGGPDDWVDLSTGINPTPYPLPDIPARAWGALPTRADFDALSDAAQAAYGAAGAVLPVAGAQAAIQLLPRVLPRGRARVLGPTYNEHAASFAGAGWETETVASVEALEGADVAVVVNPNNPDGRRLSREALSALASKVGLLVVDESFADPEPELSMADEGTPNILILRSFGKFYGLAGLRLGFVLGSPDRIAALAEASGPWPVSGPAIAIGQAALADSTWRDETVVRLARDADRLDSLATGMGWTVEGGTTLFRLYRTTDARAAQERLAQARVWSRIFPYSTSWIRLGLPDGADWTQIEAALRA</sequence>
<dbReference type="PANTHER" id="PTHR42885:SF1">
    <property type="entry name" value="THREONINE-PHOSPHATE DECARBOXYLASE"/>
    <property type="match status" value="1"/>
</dbReference>
<protein>
    <recommendedName>
        <fullName evidence="4">threonine-phosphate decarboxylase</fullName>
        <ecNumber evidence="4">4.1.1.81</ecNumber>
    </recommendedName>
    <alternativeName>
        <fullName evidence="8">L-threonine-O-3-phosphate decarboxylase</fullName>
    </alternativeName>
</protein>
<keyword evidence="6" id="KW-0663">Pyridoxal phosphate</keyword>
<dbReference type="InterPro" id="IPR005860">
    <property type="entry name" value="CobD"/>
</dbReference>
<evidence type="ECO:0000313" key="12">
    <source>
        <dbReference type="Proteomes" id="UP000245390"/>
    </source>
</evidence>
<dbReference type="KEGG" id="salo:EF888_09225"/>
<dbReference type="GO" id="GO:0030170">
    <property type="term" value="F:pyridoxal phosphate binding"/>
    <property type="evidence" value="ECO:0007669"/>
    <property type="project" value="InterPro"/>
</dbReference>
<evidence type="ECO:0000256" key="1">
    <source>
        <dbReference type="ARBA" id="ARBA00001933"/>
    </source>
</evidence>
<evidence type="ECO:0000256" key="9">
    <source>
        <dbReference type="ARBA" id="ARBA00048531"/>
    </source>
</evidence>
<dbReference type="Gene3D" id="3.40.640.10">
    <property type="entry name" value="Type I PLP-dependent aspartate aminotransferase-like (Major domain)"/>
    <property type="match status" value="1"/>
</dbReference>
<comment type="caution">
    <text evidence="11">The sequence shown here is derived from an EMBL/GenBank/DDBJ whole genome shotgun (WGS) entry which is preliminary data.</text>
</comment>
<gene>
    <name evidence="11" type="ORF">C8D95_103199</name>
</gene>
<evidence type="ECO:0000256" key="7">
    <source>
        <dbReference type="ARBA" id="ARBA00023239"/>
    </source>
</evidence>
<organism evidence="11 12">
    <name type="scientific">Silicimonas algicola</name>
    <dbReference type="NCBI Taxonomy" id="1826607"/>
    <lineage>
        <taxon>Bacteria</taxon>
        <taxon>Pseudomonadati</taxon>
        <taxon>Pseudomonadota</taxon>
        <taxon>Alphaproteobacteria</taxon>
        <taxon>Rhodobacterales</taxon>
        <taxon>Paracoccaceae</taxon>
    </lineage>
</organism>
<dbReference type="Gene3D" id="3.90.1150.10">
    <property type="entry name" value="Aspartate Aminotransferase, domain 1"/>
    <property type="match status" value="1"/>
</dbReference>
<dbReference type="GO" id="GO:0048472">
    <property type="term" value="F:threonine-phosphate decarboxylase activity"/>
    <property type="evidence" value="ECO:0007669"/>
    <property type="project" value="UniProtKB-EC"/>
</dbReference>
<comment type="function">
    <text evidence="2">Decarboxylates L-threonine-O-3-phosphate to yield (R)-1-amino-2-propanol O-2-phosphate, the precursor for the linkage between the nucleotide loop and the corrin ring in cobalamin.</text>
</comment>
<dbReference type="InterPro" id="IPR015421">
    <property type="entry name" value="PyrdxlP-dep_Trfase_major"/>
</dbReference>
<dbReference type="GO" id="GO:0009236">
    <property type="term" value="P:cobalamin biosynthetic process"/>
    <property type="evidence" value="ECO:0007669"/>
    <property type="project" value="UniProtKB-UniPathway"/>
</dbReference>
<comment type="pathway">
    <text evidence="3">Cofactor biosynthesis; adenosylcobalamin biosynthesis.</text>
</comment>
<dbReference type="CDD" id="cd00609">
    <property type="entry name" value="AAT_like"/>
    <property type="match status" value="1"/>
</dbReference>
<dbReference type="SUPFAM" id="SSF53383">
    <property type="entry name" value="PLP-dependent transferases"/>
    <property type="match status" value="1"/>
</dbReference>
<evidence type="ECO:0000259" key="10">
    <source>
        <dbReference type="Pfam" id="PF00155"/>
    </source>
</evidence>
<evidence type="ECO:0000256" key="2">
    <source>
        <dbReference type="ARBA" id="ARBA00003444"/>
    </source>
</evidence>
<evidence type="ECO:0000256" key="3">
    <source>
        <dbReference type="ARBA" id="ARBA00004953"/>
    </source>
</evidence>
<dbReference type="InterPro" id="IPR004838">
    <property type="entry name" value="NHTrfase_class1_PyrdxlP-BS"/>
</dbReference>
<keyword evidence="12" id="KW-1185">Reference proteome</keyword>
<dbReference type="NCBIfam" id="TIGR01140">
    <property type="entry name" value="L_thr_O3P_dcar"/>
    <property type="match status" value="1"/>
</dbReference>
<comment type="catalytic activity">
    <reaction evidence="9">
        <text>O-phospho-L-threonine + H(+) = (R)-1-aminopropan-2-yl phosphate + CO2</text>
        <dbReference type="Rhea" id="RHEA:11492"/>
        <dbReference type="ChEBI" id="CHEBI:15378"/>
        <dbReference type="ChEBI" id="CHEBI:16526"/>
        <dbReference type="ChEBI" id="CHEBI:58563"/>
        <dbReference type="ChEBI" id="CHEBI:58675"/>
        <dbReference type="EC" id="4.1.1.81"/>
    </reaction>
</comment>
<evidence type="ECO:0000256" key="8">
    <source>
        <dbReference type="ARBA" id="ARBA00029996"/>
    </source>
</evidence>
<keyword evidence="7" id="KW-0456">Lyase</keyword>
<keyword evidence="5" id="KW-0169">Cobalamin biosynthesis</keyword>